<dbReference type="InterPro" id="IPR028042">
    <property type="entry name" value="DUF4639"/>
</dbReference>
<evidence type="ECO:0000313" key="2">
    <source>
        <dbReference type="Ensembl" id="ENSLLTP00000017022.1"/>
    </source>
</evidence>
<reference evidence="2" key="1">
    <citation type="submission" date="2025-08" db="UniProtKB">
        <authorList>
            <consortium name="Ensembl"/>
        </authorList>
    </citation>
    <scope>IDENTIFICATION</scope>
</reference>
<evidence type="ECO:0000256" key="1">
    <source>
        <dbReference type="SAM" id="MobiDB-lite"/>
    </source>
</evidence>
<dbReference type="PANTHER" id="PTHR34438">
    <property type="entry name" value="SI:DKEY-97L20.6"/>
    <property type="match status" value="1"/>
</dbReference>
<dbReference type="PANTHER" id="PTHR34438:SF1">
    <property type="entry name" value="CHROMOSOME 2 OPEN READING FRAME 81"/>
    <property type="match status" value="1"/>
</dbReference>
<name>A0A8C5SE30_LATLA</name>
<dbReference type="GeneTree" id="ENSGT00940000167385"/>
<feature type="region of interest" description="Disordered" evidence="1">
    <location>
        <begin position="401"/>
        <end position="449"/>
    </location>
</feature>
<dbReference type="AlphaFoldDB" id="A0A8C5SE30"/>
<dbReference type="Ensembl" id="ENSLLTT00000017664.1">
    <property type="protein sequence ID" value="ENSLLTP00000017022.1"/>
    <property type="gene ID" value="ENSLLTG00000012965.1"/>
</dbReference>
<dbReference type="Pfam" id="PF15479">
    <property type="entry name" value="DUF4639"/>
    <property type="match status" value="1"/>
</dbReference>
<reference evidence="2" key="2">
    <citation type="submission" date="2025-09" db="UniProtKB">
        <authorList>
            <consortium name="Ensembl"/>
        </authorList>
    </citation>
    <scope>IDENTIFICATION</scope>
</reference>
<proteinExistence type="predicted"/>
<protein>
    <submittedName>
        <fullName evidence="2">Uncharacterized protein</fullName>
    </submittedName>
</protein>
<keyword evidence="3" id="KW-1185">Reference proteome</keyword>
<feature type="region of interest" description="Disordered" evidence="1">
    <location>
        <begin position="126"/>
        <end position="156"/>
    </location>
</feature>
<dbReference type="Proteomes" id="UP000694406">
    <property type="component" value="Unplaced"/>
</dbReference>
<sequence>FLDMWPLEGRPERRLPGGGGGGVSGMATRDRVAQAKARAERARPPTVPVPQVEIVPGRLTEGEWLSLLAYEDGEDVAGDILAALLDQALAECYKVYLARQCVPYVIAQAREAMLQIVEWRFLGRDRGESDVPADPAWQEDEEPAASTPDSWAQGSVPLLQTVPSPEWEVGRSDPGSLGGWVGDGRSSAWQRRKDPAGTPLLIPFLQVPAVKVPEEEAAPALWELPGEETTRAEMPLQCGEELTWQRPLSEAKPPKPKTRRGLPKGQAESPPPMAASPRLSFKSRPSCQPLQHSVKMDAGAKTVSAKKGLPWPKVSQGPLEVSSLLGRAQPLLPSSCSNLLRIQTGRPPNIRDVFYDEVGNVTLVPHLELGRLPKRWIKPTIEVVDPDVESRCQETLKMVSGRCKQRHPPGGSVKRARADQSSLRAQAPEEESVKSRRKACPEQAAYSSLPPGKTLEPTSFVFVKPNLLVETVDLAPGVSLRRASSGCLSAHMRPAEDAKETDGPFPSRAKGSFLQEPQLLPNLCPKAVLG</sequence>
<accession>A0A8C5SE30</accession>
<feature type="region of interest" description="Disordered" evidence="1">
    <location>
        <begin position="240"/>
        <end position="286"/>
    </location>
</feature>
<organism evidence="2 3">
    <name type="scientific">Laticauda laticaudata</name>
    <name type="common">Blue-ringed sea krait</name>
    <name type="synonym">Blue-lipped sea krait</name>
    <dbReference type="NCBI Taxonomy" id="8630"/>
    <lineage>
        <taxon>Eukaryota</taxon>
        <taxon>Metazoa</taxon>
        <taxon>Chordata</taxon>
        <taxon>Craniata</taxon>
        <taxon>Vertebrata</taxon>
        <taxon>Euteleostomi</taxon>
        <taxon>Lepidosauria</taxon>
        <taxon>Squamata</taxon>
        <taxon>Bifurcata</taxon>
        <taxon>Unidentata</taxon>
        <taxon>Episquamata</taxon>
        <taxon>Toxicofera</taxon>
        <taxon>Serpentes</taxon>
        <taxon>Colubroidea</taxon>
        <taxon>Elapidae</taxon>
        <taxon>Laticaudinae</taxon>
        <taxon>Laticauda</taxon>
    </lineage>
</organism>
<evidence type="ECO:0000313" key="3">
    <source>
        <dbReference type="Proteomes" id="UP000694406"/>
    </source>
</evidence>